<dbReference type="EMBL" id="FN595765">
    <property type="protein sequence ID" value="CCB51998.1"/>
    <property type="molecule type" value="Genomic_DNA"/>
</dbReference>
<proteinExistence type="predicted"/>
<sequence length="62" mass="6901">MALLQKMWTSAAMLSKAWSSPALWVVRLLTMAHLVDEPVVVMVIATVAHQLGQECKLKGRRV</sequence>
<keyword evidence="3" id="KW-1185">Reference proteome</keyword>
<name>F6HIF2_VITVI</name>
<reference evidence="3" key="1">
    <citation type="journal article" date="2007" name="Nature">
        <title>The grapevine genome sequence suggests ancestral hexaploidization in major angiosperm phyla.</title>
        <authorList>
            <consortium name="The French-Italian Public Consortium for Grapevine Genome Characterization."/>
            <person name="Jaillon O."/>
            <person name="Aury J.-M."/>
            <person name="Noel B."/>
            <person name="Policriti A."/>
            <person name="Clepet C."/>
            <person name="Casagrande A."/>
            <person name="Choisne N."/>
            <person name="Aubourg S."/>
            <person name="Vitulo N."/>
            <person name="Jubin C."/>
            <person name="Vezzi A."/>
            <person name="Legeai F."/>
            <person name="Hugueney P."/>
            <person name="Dasilva C."/>
            <person name="Horner D."/>
            <person name="Mica E."/>
            <person name="Jublot D."/>
            <person name="Poulain J."/>
            <person name="Bruyere C."/>
            <person name="Billault A."/>
            <person name="Segurens B."/>
            <person name="Gouyvenoux M."/>
            <person name="Ugarte E."/>
            <person name="Cattonaro F."/>
            <person name="Anthouard V."/>
            <person name="Vico V."/>
            <person name="Del Fabbro C."/>
            <person name="Alaux M."/>
            <person name="Di Gaspero G."/>
            <person name="Dumas V."/>
            <person name="Felice N."/>
            <person name="Paillard S."/>
            <person name="Juman I."/>
            <person name="Moroldo M."/>
            <person name="Scalabrin S."/>
            <person name="Canaguier A."/>
            <person name="Le Clainche I."/>
            <person name="Malacrida G."/>
            <person name="Durand E."/>
            <person name="Pesole G."/>
            <person name="Laucou V."/>
            <person name="Chatelet P."/>
            <person name="Merdinoglu D."/>
            <person name="Delledonne M."/>
            <person name="Pezzotti M."/>
            <person name="Lecharny A."/>
            <person name="Scarpelli C."/>
            <person name="Artiguenave F."/>
            <person name="Pe M.E."/>
            <person name="Valle G."/>
            <person name="Morgante M."/>
            <person name="Caboche M."/>
            <person name="Adam-Blondon A.-F."/>
            <person name="Weissenbach J."/>
            <person name="Quetier F."/>
            <person name="Wincker P."/>
        </authorList>
    </citation>
    <scope>NUCLEOTIDE SEQUENCE [LARGE SCALE GENOMIC DNA]</scope>
    <source>
        <strain evidence="3">cv. Pinot noir / PN40024</strain>
    </source>
</reference>
<organism evidence="2 3">
    <name type="scientific">Vitis vinifera</name>
    <name type="common">Grape</name>
    <dbReference type="NCBI Taxonomy" id="29760"/>
    <lineage>
        <taxon>Eukaryota</taxon>
        <taxon>Viridiplantae</taxon>
        <taxon>Streptophyta</taxon>
        <taxon>Embryophyta</taxon>
        <taxon>Tracheophyta</taxon>
        <taxon>Spermatophyta</taxon>
        <taxon>Magnoliopsida</taxon>
        <taxon>eudicotyledons</taxon>
        <taxon>Gunneridae</taxon>
        <taxon>Pentapetalae</taxon>
        <taxon>rosids</taxon>
        <taxon>Vitales</taxon>
        <taxon>Vitaceae</taxon>
        <taxon>Viteae</taxon>
        <taxon>Vitis</taxon>
    </lineage>
</organism>
<dbReference type="PaxDb" id="29760-VIT_12s0059g01410.t01"/>
<dbReference type="InParanoid" id="F6HIF2"/>
<dbReference type="AlphaFoldDB" id="F6HIF2"/>
<dbReference type="HOGENOM" id="CLU_2908659_0_0_1"/>
<accession>F6HIF2</accession>
<evidence type="ECO:0000313" key="2">
    <source>
        <dbReference type="EMBL" id="CCB51998.1"/>
    </source>
</evidence>
<feature type="chain" id="PRO_5003340951" evidence="1">
    <location>
        <begin position="20"/>
        <end position="62"/>
    </location>
</feature>
<dbReference type="STRING" id="29760.F6HIF2"/>
<evidence type="ECO:0000256" key="1">
    <source>
        <dbReference type="SAM" id="SignalP"/>
    </source>
</evidence>
<protein>
    <submittedName>
        <fullName evidence="2">Uncharacterized protein</fullName>
    </submittedName>
</protein>
<dbReference type="Proteomes" id="UP000009183">
    <property type="component" value="Chromosome 12"/>
</dbReference>
<feature type="signal peptide" evidence="1">
    <location>
        <begin position="1"/>
        <end position="19"/>
    </location>
</feature>
<evidence type="ECO:0000313" key="3">
    <source>
        <dbReference type="Proteomes" id="UP000009183"/>
    </source>
</evidence>
<gene>
    <name evidence="2" type="ordered locus">VIT_12s0059g01410</name>
</gene>
<keyword evidence="1" id="KW-0732">Signal</keyword>